<dbReference type="Gene3D" id="3.90.210.10">
    <property type="entry name" value="Heat-Labile Enterotoxin, subunit A"/>
    <property type="match status" value="1"/>
</dbReference>
<gene>
    <name evidence="1" type="ORF">JMA39_10045</name>
</gene>
<comment type="caution">
    <text evidence="1">The sequence shown here is derived from an EMBL/GenBank/DDBJ whole genome shotgun (WGS) entry which is preliminary data.</text>
</comment>
<accession>A0ABS1SY66</accession>
<reference evidence="1 2" key="1">
    <citation type="submission" date="2021-01" db="EMBL/GenBank/DDBJ databases">
        <title>Genome sequence of Shewanella schlegeliana JCM 11561.</title>
        <authorList>
            <person name="Zhang H."/>
            <person name="Li C."/>
        </authorList>
    </citation>
    <scope>NUCLEOTIDE SEQUENCE [LARGE SCALE GENOMIC DNA]</scope>
    <source>
        <strain evidence="1 2">JCM 11561</strain>
    </source>
</reference>
<protein>
    <submittedName>
        <fullName evidence="1">Uncharacterized protein</fullName>
    </submittedName>
</protein>
<proteinExistence type="predicted"/>
<dbReference type="Proteomes" id="UP000604898">
    <property type="component" value="Unassembled WGS sequence"/>
</dbReference>
<dbReference type="Pfam" id="PF02917">
    <property type="entry name" value="Pertussis_S1"/>
    <property type="match status" value="1"/>
</dbReference>
<keyword evidence="2" id="KW-1185">Reference proteome</keyword>
<sequence length="107" mass="11871">MKNTIGIILFSFFLLFSDLSVGAPFDVNRVYRFDSRPPEEIFKKGFKSWGDNMDLLAHISGDSCAGPREARDSGFISTGANEDGVISAAEAKIEFLSQNMTKEEKKN</sequence>
<dbReference type="EMBL" id="JAESVD010000005">
    <property type="protein sequence ID" value="MBL4913481.1"/>
    <property type="molecule type" value="Genomic_DNA"/>
</dbReference>
<dbReference type="InterPro" id="IPR003898">
    <property type="entry name" value="Borpert_toxA"/>
</dbReference>
<name>A0ABS1SY66_9GAMM</name>
<organism evidence="1 2">
    <name type="scientific">Shewanella schlegeliana</name>
    <dbReference type="NCBI Taxonomy" id="190308"/>
    <lineage>
        <taxon>Bacteria</taxon>
        <taxon>Pseudomonadati</taxon>
        <taxon>Pseudomonadota</taxon>
        <taxon>Gammaproteobacteria</taxon>
        <taxon>Alteromonadales</taxon>
        <taxon>Shewanellaceae</taxon>
        <taxon>Shewanella</taxon>
    </lineage>
</organism>
<evidence type="ECO:0000313" key="2">
    <source>
        <dbReference type="Proteomes" id="UP000604898"/>
    </source>
</evidence>
<dbReference type="SUPFAM" id="SSF56399">
    <property type="entry name" value="ADP-ribosylation"/>
    <property type="match status" value="1"/>
</dbReference>
<dbReference type="RefSeq" id="WP_202721747.1">
    <property type="nucleotide sequence ID" value="NZ_BPEX01000009.1"/>
</dbReference>
<evidence type="ECO:0000313" key="1">
    <source>
        <dbReference type="EMBL" id="MBL4913481.1"/>
    </source>
</evidence>